<dbReference type="RefSeq" id="WP_034410951.1">
    <property type="nucleotide sequence ID" value="NZ_AXWS01000008.1"/>
</dbReference>
<keyword evidence="5" id="KW-1185">Reference proteome</keyword>
<dbReference type="GO" id="GO:0004764">
    <property type="term" value="F:shikimate 3-dehydrogenase (NADP+) activity"/>
    <property type="evidence" value="ECO:0007669"/>
    <property type="project" value="InterPro"/>
</dbReference>
<feature type="domain" description="Shikimate dehydrogenase substrate binding N-terminal" evidence="4">
    <location>
        <begin position="14"/>
        <end position="96"/>
    </location>
</feature>
<dbReference type="InterPro" id="IPR036291">
    <property type="entry name" value="NAD(P)-bd_dom_sf"/>
</dbReference>
<dbReference type="GO" id="GO:0005829">
    <property type="term" value="C:cytosol"/>
    <property type="evidence" value="ECO:0007669"/>
    <property type="project" value="TreeGrafter"/>
</dbReference>
<reference evidence="6" key="1">
    <citation type="journal article" date="2007" name="J. Mol. Biol.">
        <title>Crystal structures of shikimate dehydrogenase AroE from Thermus thermophilus HB8 and its cofactor and substrate complexes: insights into the enzymatic mechanism.</title>
        <authorList>
            <person name="Bagautdinov B."/>
            <person name="Kunishima N."/>
        </authorList>
    </citation>
    <scope>NUCLEOTIDE SEQUENCE</scope>
</reference>
<dbReference type="AlphaFoldDB" id="A0A8B6X8E9"/>
<accession>A0A8B6X8E9</accession>
<dbReference type="EC" id="1.1.1.-" evidence="6"/>
<comment type="pathway">
    <text evidence="1">Metabolic intermediate biosynthesis; chorismate biosynthesis; chorismate from D-erythrose 4-phosphate and phosphoenolpyruvate: step 4/7.</text>
</comment>
<dbReference type="Gene3D" id="3.40.50.10860">
    <property type="entry name" value="Leucine Dehydrogenase, chain A, domain 1"/>
    <property type="match status" value="1"/>
</dbReference>
<dbReference type="InterPro" id="IPR022893">
    <property type="entry name" value="Shikimate_DH_fam"/>
</dbReference>
<dbReference type="GO" id="GO:0009073">
    <property type="term" value="P:aromatic amino acid family biosynthetic process"/>
    <property type="evidence" value="ECO:0007669"/>
    <property type="project" value="UniProtKB-KW"/>
</dbReference>
<reference evidence="6" key="4">
    <citation type="submission" date="2025-08" db="UniProtKB">
        <authorList>
            <consortium name="RefSeq"/>
        </authorList>
    </citation>
    <scope>IDENTIFICATION</scope>
</reference>
<reference evidence="6" key="3">
    <citation type="journal article" date="2019" name="Methods Mol. Biol.">
        <title>55 Years of the Rossmann Fold.</title>
        <authorList>
            <person name="Shin W.H."/>
            <person name="Kihara D."/>
        </authorList>
    </citation>
    <scope>NUCLEOTIDE SEQUENCE</scope>
</reference>
<evidence type="ECO:0000256" key="3">
    <source>
        <dbReference type="ARBA" id="ARBA00023141"/>
    </source>
</evidence>
<dbReference type="PANTHER" id="PTHR21089">
    <property type="entry name" value="SHIKIMATE DEHYDROGENASE"/>
    <property type="match status" value="1"/>
</dbReference>
<keyword evidence="2" id="KW-0560">Oxidoreductase</keyword>
<dbReference type="InterPro" id="IPR046346">
    <property type="entry name" value="Aminoacid_DH-like_N_sf"/>
</dbReference>
<protein>
    <submittedName>
        <fullName evidence="6">Shikimate dehydrogenase family protein</fullName>
        <ecNumber evidence="6">1.1.1.-</ecNumber>
    </submittedName>
</protein>
<dbReference type="InterPro" id="IPR013708">
    <property type="entry name" value="Shikimate_DH-bd_N"/>
</dbReference>
<evidence type="ECO:0000313" key="6">
    <source>
        <dbReference type="RefSeq" id="WP_034410951.1"/>
    </source>
</evidence>
<dbReference type="GO" id="GO:0019632">
    <property type="term" value="P:shikimate metabolic process"/>
    <property type="evidence" value="ECO:0007669"/>
    <property type="project" value="TreeGrafter"/>
</dbReference>
<evidence type="ECO:0000256" key="1">
    <source>
        <dbReference type="ARBA" id="ARBA00004871"/>
    </source>
</evidence>
<proteinExistence type="predicted"/>
<reference evidence="6" key="2">
    <citation type="journal article" date="2015" name="Biochem. Mol. Biol. Educ.">
        <title>Proteopedia: Rossmann fold: A beta-alpha-beta fold at dinucleotide binding sites.</title>
        <authorList>
            <person name="Hanukoglu I."/>
        </authorList>
    </citation>
    <scope>NUCLEOTIDE SEQUENCE</scope>
</reference>
<dbReference type="OrthoDB" id="3609723at2"/>
<dbReference type="PANTHER" id="PTHR21089:SF1">
    <property type="entry name" value="BIFUNCTIONAL 3-DEHYDROQUINATE DEHYDRATASE_SHIKIMATE DEHYDROGENASE, CHLOROPLASTIC"/>
    <property type="match status" value="1"/>
</dbReference>
<dbReference type="SUPFAM" id="SSF53223">
    <property type="entry name" value="Aminoacid dehydrogenase-like, N-terminal domain"/>
    <property type="match status" value="1"/>
</dbReference>
<keyword evidence="3" id="KW-0057">Aromatic amino acid biosynthesis</keyword>
<evidence type="ECO:0000256" key="2">
    <source>
        <dbReference type="ARBA" id="ARBA00023002"/>
    </source>
</evidence>
<dbReference type="Proteomes" id="UP000675920">
    <property type="component" value="Unplaced"/>
</dbReference>
<evidence type="ECO:0000313" key="5">
    <source>
        <dbReference type="Proteomes" id="UP000675920"/>
    </source>
</evidence>
<evidence type="ECO:0000259" key="4">
    <source>
        <dbReference type="Pfam" id="PF08501"/>
    </source>
</evidence>
<organism evidence="5 6">
    <name type="scientific">Derxia gummosa DSM 723</name>
    <dbReference type="NCBI Taxonomy" id="1121388"/>
    <lineage>
        <taxon>Bacteria</taxon>
        <taxon>Pseudomonadati</taxon>
        <taxon>Pseudomonadota</taxon>
        <taxon>Betaproteobacteria</taxon>
        <taxon>Burkholderiales</taxon>
        <taxon>Alcaligenaceae</taxon>
        <taxon>Derxia</taxon>
    </lineage>
</organism>
<dbReference type="GO" id="GO:0050661">
    <property type="term" value="F:NADP binding"/>
    <property type="evidence" value="ECO:0007669"/>
    <property type="project" value="TreeGrafter"/>
</dbReference>
<dbReference type="Gene3D" id="3.40.50.720">
    <property type="entry name" value="NAD(P)-binding Rossmann-like Domain"/>
    <property type="match status" value="1"/>
</dbReference>
<dbReference type="GO" id="GO:0009423">
    <property type="term" value="P:chorismate biosynthetic process"/>
    <property type="evidence" value="ECO:0007669"/>
    <property type="project" value="TreeGrafter"/>
</dbReference>
<name>A0A8B6X8E9_9BURK</name>
<sequence length="268" mass="28037">MQHPLSGATRLYLIVGDPIAQVKSPAGVTDALQQRGHDAVCVPWHVAPADFDACLRATGLARNVDGVIVTVPHKFAATGLCATLSERARFLGATNVMRRNADGTWHGDMVDGLGFTEAMADAGCQPEGRRVLLVGAGGAGSAIAHAQLMGDASLLAIHDEDAARRGSLIARLAALGRGEVVAGSDDPTGFDIVINATPMGMREGDQLPVRTELFTPEMFVGDVITVPLVTPMIAAARAKACRTSLGTEMFGRVRDLMVDFLLGGEVAK</sequence>
<dbReference type="SUPFAM" id="SSF51735">
    <property type="entry name" value="NAD(P)-binding Rossmann-fold domains"/>
    <property type="match status" value="1"/>
</dbReference>
<keyword evidence="3" id="KW-0028">Amino-acid biosynthesis</keyword>
<dbReference type="Pfam" id="PF08501">
    <property type="entry name" value="Shikimate_dh_N"/>
    <property type="match status" value="1"/>
</dbReference>